<sequence>MFVNHFAISQAQAKGLNFDSQLPETLTPITVHGNYRCLLQVMLNIVGNAIKFTTDGEIKVRAEILKKRMVWNNQEFPGLVKVSITDTGIGVSLEGCDL</sequence>
<gene>
    <name evidence="3" type="ORF">KA717_09215</name>
</gene>
<dbReference type="SUPFAM" id="SSF55874">
    <property type="entry name" value="ATPase domain of HSP90 chaperone/DNA topoisomerase II/histidine kinase"/>
    <property type="match status" value="1"/>
</dbReference>
<dbReference type="Pfam" id="PF02518">
    <property type="entry name" value="HATPase_c"/>
    <property type="match status" value="1"/>
</dbReference>
<dbReference type="InterPro" id="IPR003594">
    <property type="entry name" value="HATPase_dom"/>
</dbReference>
<dbReference type="InterPro" id="IPR050956">
    <property type="entry name" value="2C_system_His_kinase"/>
</dbReference>
<organism evidence="3">
    <name type="scientific">Woronichinia naegeliana WA131</name>
    <dbReference type="NCBI Taxonomy" id="2824559"/>
    <lineage>
        <taxon>Bacteria</taxon>
        <taxon>Bacillati</taxon>
        <taxon>Cyanobacteriota</taxon>
        <taxon>Cyanophyceae</taxon>
        <taxon>Synechococcales</taxon>
        <taxon>Coelosphaeriaceae</taxon>
        <taxon>Woronichinia</taxon>
    </lineage>
</organism>
<dbReference type="EMBL" id="CP073041">
    <property type="protein sequence ID" value="UXE62854.1"/>
    <property type="molecule type" value="Genomic_DNA"/>
</dbReference>
<reference evidence="3" key="1">
    <citation type="submission" date="2021-04" db="EMBL/GenBank/DDBJ databases">
        <title>Genome sequence of Woronichinia naegeliana from Washington state freshwater lake bloom.</title>
        <authorList>
            <person name="Dreher T.W."/>
        </authorList>
    </citation>
    <scope>NUCLEOTIDE SEQUENCE</scope>
    <source>
        <strain evidence="3">WA131</strain>
    </source>
</reference>
<dbReference type="KEGG" id="wna:KA717_09215"/>
<dbReference type="InterPro" id="IPR036890">
    <property type="entry name" value="HATPase_C_sf"/>
</dbReference>
<proteinExistence type="predicted"/>
<dbReference type="Proteomes" id="UP001065613">
    <property type="component" value="Chromosome"/>
</dbReference>
<dbReference type="Gene3D" id="3.30.565.10">
    <property type="entry name" value="Histidine kinase-like ATPase, C-terminal domain"/>
    <property type="match status" value="1"/>
</dbReference>
<feature type="domain" description="Histidine kinase/HSP90-like ATPase" evidence="2">
    <location>
        <begin position="36"/>
        <end position="94"/>
    </location>
</feature>
<dbReference type="PANTHER" id="PTHR43719:SF28">
    <property type="entry name" value="PEROXIDE STRESS-ACTIVATED HISTIDINE KINASE MAK1-RELATED"/>
    <property type="match status" value="1"/>
</dbReference>
<evidence type="ECO:0000313" key="3">
    <source>
        <dbReference type="EMBL" id="UXE62854.1"/>
    </source>
</evidence>
<dbReference type="PANTHER" id="PTHR43719">
    <property type="entry name" value="TWO-COMPONENT HISTIDINE KINASE"/>
    <property type="match status" value="1"/>
</dbReference>
<keyword evidence="3" id="KW-0067">ATP-binding</keyword>
<keyword evidence="3" id="KW-0547">Nucleotide-binding</keyword>
<dbReference type="GO" id="GO:0005524">
    <property type="term" value="F:ATP binding"/>
    <property type="evidence" value="ECO:0007669"/>
    <property type="project" value="UniProtKB-KW"/>
</dbReference>
<protein>
    <submittedName>
        <fullName evidence="3">ATP-binding protein</fullName>
    </submittedName>
</protein>
<keyword evidence="1" id="KW-0597">Phosphoprotein</keyword>
<evidence type="ECO:0000259" key="2">
    <source>
        <dbReference type="Pfam" id="PF02518"/>
    </source>
</evidence>
<name>A0A977KZP9_9CYAN</name>
<evidence type="ECO:0000256" key="1">
    <source>
        <dbReference type="ARBA" id="ARBA00022553"/>
    </source>
</evidence>
<dbReference type="AlphaFoldDB" id="A0A977KZP9"/>
<accession>A0A977KZP9</accession>